<evidence type="ECO:0000313" key="4">
    <source>
        <dbReference type="Proteomes" id="UP000719412"/>
    </source>
</evidence>
<organism evidence="3 4">
    <name type="scientific">Tenebrio molitor</name>
    <name type="common">Yellow mealworm beetle</name>
    <dbReference type="NCBI Taxonomy" id="7067"/>
    <lineage>
        <taxon>Eukaryota</taxon>
        <taxon>Metazoa</taxon>
        <taxon>Ecdysozoa</taxon>
        <taxon>Arthropoda</taxon>
        <taxon>Hexapoda</taxon>
        <taxon>Insecta</taxon>
        <taxon>Pterygota</taxon>
        <taxon>Neoptera</taxon>
        <taxon>Endopterygota</taxon>
        <taxon>Coleoptera</taxon>
        <taxon>Polyphaga</taxon>
        <taxon>Cucujiformia</taxon>
        <taxon>Tenebrionidae</taxon>
        <taxon>Tenebrio</taxon>
    </lineage>
</organism>
<keyword evidence="4" id="KW-1185">Reference proteome</keyword>
<proteinExistence type="predicted"/>
<keyword evidence="2" id="KW-0812">Transmembrane</keyword>
<accession>A0A8J6H4G5</accession>
<feature type="transmembrane region" description="Helical" evidence="2">
    <location>
        <begin position="257"/>
        <end position="285"/>
    </location>
</feature>
<feature type="region of interest" description="Disordered" evidence="1">
    <location>
        <begin position="874"/>
        <end position="903"/>
    </location>
</feature>
<dbReference type="EMBL" id="JABDTM020029674">
    <property type="protein sequence ID" value="KAH0807791.1"/>
    <property type="molecule type" value="Genomic_DNA"/>
</dbReference>
<evidence type="ECO:0000256" key="2">
    <source>
        <dbReference type="SAM" id="Phobius"/>
    </source>
</evidence>
<evidence type="ECO:0000256" key="1">
    <source>
        <dbReference type="SAM" id="MobiDB-lite"/>
    </source>
</evidence>
<reference evidence="3" key="2">
    <citation type="submission" date="2021-08" db="EMBL/GenBank/DDBJ databases">
        <authorList>
            <person name="Eriksson T."/>
        </authorList>
    </citation>
    <scope>NUCLEOTIDE SEQUENCE</scope>
    <source>
        <strain evidence="3">Stoneville</strain>
        <tissue evidence="3">Whole head</tissue>
    </source>
</reference>
<keyword evidence="2" id="KW-1133">Transmembrane helix</keyword>
<name>A0A8J6H4G5_TENMO</name>
<evidence type="ECO:0000313" key="3">
    <source>
        <dbReference type="EMBL" id="KAH0807791.1"/>
    </source>
</evidence>
<dbReference type="Proteomes" id="UP000719412">
    <property type="component" value="Unassembled WGS sequence"/>
</dbReference>
<feature type="compositionally biased region" description="Polar residues" evidence="1">
    <location>
        <begin position="879"/>
        <end position="901"/>
    </location>
</feature>
<protein>
    <submittedName>
        <fullName evidence="3">Uncharacterized protein</fullName>
    </submittedName>
</protein>
<comment type="caution">
    <text evidence="3">The sequence shown here is derived from an EMBL/GenBank/DDBJ whole genome shotgun (WGS) entry which is preliminary data.</text>
</comment>
<feature type="region of interest" description="Disordered" evidence="1">
    <location>
        <begin position="1077"/>
        <end position="1100"/>
    </location>
</feature>
<dbReference type="AlphaFoldDB" id="A0A8J6H4G5"/>
<keyword evidence="2" id="KW-0472">Membrane</keyword>
<sequence length="1142" mass="128996">MHIHRIQIHQIHIHQIHIHNLHIHNIHRHINFHKCEVEIEKASSTCRNGHFRKLAPWDPELFSYPYLEMVPETGDESSIIVREHYDASAFDDLKKGSSILDVVKVSPHHHIVVCLISQIRRMLGQYQPLSTYHLPSAPILTVPIPNLPIFFAAEDHAREKRSVIRDFVENVADIFVPTDPPPPPIPRRIINNHNMDNTGHMGNMDNIRTDTDFHKCLPENHLKDNRPLFKDVVKNVGDNNYHYLYQQPQQNVQNLQFYIHITVPIVVTMKALFSVTILFFVFSLIEGLPTPENHPIAKREVLRDFVSNVADIFVPTDPPPPDIHIPKDIHIRQDITNNHMSNIQSDIHFLKCKCVVRAKQAIINAHIFPVNLNDAVPIEKDETDASSIAKDSAPKRLDIGGWVQNPISYGTQPNIFNQHPYNNEDVKHYSSSYITGPGASAVNLIPSSVDSYQMVINQPQTIETIRGYQYVNEPPVTMMQQQPGYDFYQVETDRPTNNLFGSGYQMVNDKSPNLETYGQAQIVEQFPSSVYVENVPSTFTSDKRPTVTAQQVPNSGTVHIETDPSSLNLYQLPSENGEVNIAENTYVQSIGVSNIPYPGVIKRVPVTIVTPGHVYVLFTPNGTQVLTNNFQNTGGHFIPATDAQQVDPNTYGLYDPSNHYIVQQQLGQNQVLYNQYPYFQPGMIHQFIRPDGPGLQQFPSNTQYIGQNPSDFNPIQQQPGYYQPFPNQYPNFEPGMNQYVRPDNPGFPPTPLISPGFEKPEYPDLGNIISLKFDTTKSYEELCLQISNFIKRINAKATIYLKVSDGQYLGRIRGTILIHNFEHSYLNKQQIILLAKQTICVDGSIILTMVHNIGGKIERITVITPTATEELRVPEESTPVDTVSTTEKSKDNQSTTNVATEKSTKAPVTAVPTFVDTASTTEKVKGDNPQLLFPIDNEQFQDTSSKSFLAKIIQKGIQFVFGFGKTFSKNSLKPSTPLNISPGFEKPEYEDLGNTISLEFDTTKSYEELCLEIIDFIQRVNAQATIYLKVNNGQYLGRIRDGSLILTTKHNINGEIEKITVITPSTMEVFMVPDEPTSVDPVSTTEKAKDDQSTTVTAEKSKETPVTAVMILKVLLFPPKNLRKHLLLQYQRLLTLIPQLKQ</sequence>
<reference evidence="3" key="1">
    <citation type="journal article" date="2020" name="J Insects Food Feed">
        <title>The yellow mealworm (Tenebrio molitor) genome: a resource for the emerging insects as food and feed industry.</title>
        <authorList>
            <person name="Eriksson T."/>
            <person name="Andere A."/>
            <person name="Kelstrup H."/>
            <person name="Emery V."/>
            <person name="Picard C."/>
        </authorList>
    </citation>
    <scope>NUCLEOTIDE SEQUENCE</scope>
    <source>
        <strain evidence="3">Stoneville</strain>
        <tissue evidence="3">Whole head</tissue>
    </source>
</reference>
<gene>
    <name evidence="3" type="ORF">GEV33_015000</name>
</gene>